<evidence type="ECO:0000313" key="1">
    <source>
        <dbReference type="EMBL" id="SMC50164.1"/>
    </source>
</evidence>
<sequence length="335" mass="39707">MNDDIIKIFALFSDEVPKEVRLLDTSHGDEDFRTAVIVETESGSKYVLKLADNDFTLPERITIWQRTVEEYRKLGYYCPRIIADKSGSFPRVDYEGHKCTAYVEEYAPYRSAEDRFAENEGEHEGKLYKTYLRDIWQMTAKMAAQYFDYSEYPSAYCLFEKFCPSDETDEVLGNALEWKKYADTLPEEFREQVERIWQLWTDNRAALEKVYKQFPTTVLQADLNFSNVLIDDAGKFVGIYDFNLCGREVFLNYLIRECRDDGYICEALKASAEYYHFSDFEKDTVQMLYRCLMPLWYTRVEDMKDLGNDYKAVRAFLDETERMLTDPIDFREYME</sequence>
<protein>
    <submittedName>
        <fullName evidence="1">Phosphotransferase enzyme family protein</fullName>
    </submittedName>
</protein>
<organism evidence="1 2">
    <name type="scientific">Aristaeella lactis</name>
    <dbReference type="NCBI Taxonomy" id="3046383"/>
    <lineage>
        <taxon>Bacteria</taxon>
        <taxon>Bacillati</taxon>
        <taxon>Bacillota</taxon>
        <taxon>Clostridia</taxon>
        <taxon>Eubacteriales</taxon>
        <taxon>Aristaeellaceae</taxon>
        <taxon>Aristaeella</taxon>
    </lineage>
</organism>
<keyword evidence="2" id="KW-1185">Reference proteome</keyword>
<evidence type="ECO:0000313" key="2">
    <source>
        <dbReference type="Proteomes" id="UP000192328"/>
    </source>
</evidence>
<proteinExistence type="predicted"/>
<name>A0AC61PJT7_9FIRM</name>
<comment type="caution">
    <text evidence="1">The sequence shown here is derived from an EMBL/GenBank/DDBJ whole genome shotgun (WGS) entry which is preliminary data.</text>
</comment>
<dbReference type="Proteomes" id="UP000192328">
    <property type="component" value="Unassembled WGS sequence"/>
</dbReference>
<reference evidence="1" key="1">
    <citation type="submission" date="2017-04" db="EMBL/GenBank/DDBJ databases">
        <authorList>
            <person name="Varghese N."/>
            <person name="Submissions S."/>
        </authorList>
    </citation>
    <scope>NUCLEOTIDE SEQUENCE</scope>
    <source>
        <strain evidence="1">WTE2008</strain>
    </source>
</reference>
<accession>A0AC61PJT7</accession>
<dbReference type="EMBL" id="FWXZ01000002">
    <property type="protein sequence ID" value="SMC50164.1"/>
    <property type="molecule type" value="Genomic_DNA"/>
</dbReference>
<gene>
    <name evidence="1" type="ORF">SAMN06297397_1084</name>
</gene>